<evidence type="ECO:0000313" key="3">
    <source>
        <dbReference type="Proteomes" id="UP000187203"/>
    </source>
</evidence>
<proteinExistence type="predicted"/>
<comment type="caution">
    <text evidence="2">The sequence shown here is derived from an EMBL/GenBank/DDBJ whole genome shotgun (WGS) entry which is preliminary data.</text>
</comment>
<protein>
    <submittedName>
        <fullName evidence="2">Cyclic nucleotide-gated ion channel 20, chloroplastic-like protein</fullName>
    </submittedName>
</protein>
<dbReference type="AlphaFoldDB" id="A0A1R3G1Z1"/>
<reference evidence="3" key="1">
    <citation type="submission" date="2013-09" db="EMBL/GenBank/DDBJ databases">
        <title>Corchorus olitorius genome sequencing.</title>
        <authorList>
            <person name="Alam M."/>
            <person name="Haque M.S."/>
            <person name="Islam M.S."/>
            <person name="Emdad E.M."/>
            <person name="Islam M.M."/>
            <person name="Ahmed B."/>
            <person name="Halim A."/>
            <person name="Hossen Q.M.M."/>
            <person name="Hossain M.Z."/>
            <person name="Ahmed R."/>
            <person name="Khan M.M."/>
            <person name="Islam R."/>
            <person name="Rashid M.M."/>
            <person name="Khan S.A."/>
            <person name="Rahman M.S."/>
            <person name="Alam M."/>
            <person name="Yahiya A.S."/>
            <person name="Khan M.S."/>
            <person name="Azam M.S."/>
            <person name="Haque T."/>
            <person name="Lashkar M.Z.H."/>
            <person name="Akhand A.I."/>
            <person name="Morshed G."/>
            <person name="Roy S."/>
            <person name="Uddin K.S."/>
            <person name="Rabeya T."/>
            <person name="Hossain A.S."/>
            <person name="Chowdhury A."/>
            <person name="Snigdha A.R."/>
            <person name="Mortoza M.S."/>
            <person name="Matin S.A."/>
            <person name="Hoque S.M.E."/>
            <person name="Islam M.K."/>
            <person name="Roy D.K."/>
            <person name="Haider R."/>
            <person name="Moosa M.M."/>
            <person name="Elias S.M."/>
            <person name="Hasan A.M."/>
            <person name="Jahan S."/>
            <person name="Shafiuddin M."/>
            <person name="Mahmood N."/>
            <person name="Shommy N.S."/>
        </authorList>
    </citation>
    <scope>NUCLEOTIDE SEQUENCE [LARGE SCALE GENOMIC DNA]</scope>
    <source>
        <strain evidence="3">cv. O-4</strain>
    </source>
</reference>
<dbReference type="EMBL" id="AWUE01023927">
    <property type="protein sequence ID" value="OMO52094.1"/>
    <property type="molecule type" value="Genomic_DNA"/>
</dbReference>
<evidence type="ECO:0000313" key="2">
    <source>
        <dbReference type="EMBL" id="OMO52094.1"/>
    </source>
</evidence>
<gene>
    <name evidence="2" type="ORF">COLO4_37418</name>
</gene>
<keyword evidence="3" id="KW-1185">Reference proteome</keyword>
<name>A0A1R3G1Z1_9ROSI</name>
<organism evidence="2 3">
    <name type="scientific">Corchorus olitorius</name>
    <dbReference type="NCBI Taxonomy" id="93759"/>
    <lineage>
        <taxon>Eukaryota</taxon>
        <taxon>Viridiplantae</taxon>
        <taxon>Streptophyta</taxon>
        <taxon>Embryophyta</taxon>
        <taxon>Tracheophyta</taxon>
        <taxon>Spermatophyta</taxon>
        <taxon>Magnoliopsida</taxon>
        <taxon>eudicotyledons</taxon>
        <taxon>Gunneridae</taxon>
        <taxon>Pentapetalae</taxon>
        <taxon>rosids</taxon>
        <taxon>malvids</taxon>
        <taxon>Malvales</taxon>
        <taxon>Malvaceae</taxon>
        <taxon>Grewioideae</taxon>
        <taxon>Apeibeae</taxon>
        <taxon>Corchorus</taxon>
    </lineage>
</organism>
<evidence type="ECO:0000256" key="1">
    <source>
        <dbReference type="SAM" id="MobiDB-lite"/>
    </source>
</evidence>
<sequence>MAHVKTKFGLKLSKNCFRHLLITNPCSDSPEPTSKFFNQTSSDALKKTFDPSKSAVESSQDSGEEDEVGKIMRWQQGELAFGCFSGNGMIFGVKGQLIECDQESEKDLTVLKPSHRKGLCHEEFGSQKNF</sequence>
<accession>A0A1R3G1Z1</accession>
<feature type="region of interest" description="Disordered" evidence="1">
    <location>
        <begin position="48"/>
        <end position="67"/>
    </location>
</feature>
<dbReference type="Proteomes" id="UP000187203">
    <property type="component" value="Unassembled WGS sequence"/>
</dbReference>